<dbReference type="NCBIfam" id="TIGR01617">
    <property type="entry name" value="arsC_related"/>
    <property type="match status" value="1"/>
</dbReference>
<dbReference type="CDD" id="cd03035">
    <property type="entry name" value="ArsC_Yffb"/>
    <property type="match status" value="1"/>
</dbReference>
<dbReference type="Gene3D" id="3.40.30.10">
    <property type="entry name" value="Glutaredoxin"/>
    <property type="match status" value="1"/>
</dbReference>
<dbReference type="Pfam" id="PF03960">
    <property type="entry name" value="ArsC"/>
    <property type="match status" value="1"/>
</dbReference>
<comment type="similarity">
    <text evidence="1 2">Belongs to the ArsC family.</text>
</comment>
<evidence type="ECO:0000256" key="2">
    <source>
        <dbReference type="PROSITE-ProRule" id="PRU01282"/>
    </source>
</evidence>
<dbReference type="PANTHER" id="PTHR30041">
    <property type="entry name" value="ARSENATE REDUCTASE"/>
    <property type="match status" value="1"/>
</dbReference>
<dbReference type="STRING" id="475255.SAMN04488101_102105"/>
<evidence type="ECO:0000313" key="3">
    <source>
        <dbReference type="EMBL" id="SMC67893.1"/>
    </source>
</evidence>
<accession>A0A1W2B4H4</accession>
<reference evidence="3 4" key="1">
    <citation type="submission" date="2017-04" db="EMBL/GenBank/DDBJ databases">
        <authorList>
            <person name="Afonso C.L."/>
            <person name="Miller P.J."/>
            <person name="Scott M.A."/>
            <person name="Spackman E."/>
            <person name="Goraichik I."/>
            <person name="Dimitrov K.M."/>
            <person name="Suarez D.L."/>
            <person name="Swayne D.E."/>
        </authorList>
    </citation>
    <scope>NUCLEOTIDE SEQUENCE [LARGE SCALE GENOMIC DNA]</scope>
    <source>
        <strain evidence="3 4">DSM 19625</strain>
    </source>
</reference>
<dbReference type="PANTHER" id="PTHR30041:SF8">
    <property type="entry name" value="PROTEIN YFFB"/>
    <property type="match status" value="1"/>
</dbReference>
<dbReference type="EMBL" id="FWYB01000002">
    <property type="protein sequence ID" value="SMC67893.1"/>
    <property type="molecule type" value="Genomic_DNA"/>
</dbReference>
<dbReference type="PROSITE" id="PS51353">
    <property type="entry name" value="ARSC"/>
    <property type="match status" value="1"/>
</dbReference>
<dbReference type="SUPFAM" id="SSF52833">
    <property type="entry name" value="Thioredoxin-like"/>
    <property type="match status" value="1"/>
</dbReference>
<evidence type="ECO:0000313" key="4">
    <source>
        <dbReference type="Proteomes" id="UP000192678"/>
    </source>
</evidence>
<dbReference type="Proteomes" id="UP000192678">
    <property type="component" value="Unassembled WGS sequence"/>
</dbReference>
<sequence length="115" mass="13070">MIVYGIPNCNTVKKARVWLDENGFSPEFHDFKKKGITAEKLSEWCEVFGWEVVLNKKGTTWKKLSPEVQQNVIDQKTAVEVLLQNNSAIKRPVVEVDGRAVLISFSEEQYSAALK</sequence>
<dbReference type="OrthoDB" id="9794155at2"/>
<proteinExistence type="inferred from homology"/>
<organism evidence="3 4">
    <name type="scientific">Pedobacter nyackensis</name>
    <dbReference type="NCBI Taxonomy" id="475255"/>
    <lineage>
        <taxon>Bacteria</taxon>
        <taxon>Pseudomonadati</taxon>
        <taxon>Bacteroidota</taxon>
        <taxon>Sphingobacteriia</taxon>
        <taxon>Sphingobacteriales</taxon>
        <taxon>Sphingobacteriaceae</taxon>
        <taxon>Pedobacter</taxon>
    </lineage>
</organism>
<dbReference type="InterPro" id="IPR006504">
    <property type="entry name" value="Tscrpt_reg_Spx/MgsR"/>
</dbReference>
<gene>
    <name evidence="3" type="ORF">SAMN04488101_102105</name>
</gene>
<dbReference type="InterPro" id="IPR006660">
    <property type="entry name" value="Arsenate_reductase-like"/>
</dbReference>
<evidence type="ECO:0000256" key="1">
    <source>
        <dbReference type="ARBA" id="ARBA00007198"/>
    </source>
</evidence>
<keyword evidence="4" id="KW-1185">Reference proteome</keyword>
<protein>
    <submittedName>
        <fullName evidence="3">Arsenate reductase</fullName>
    </submittedName>
</protein>
<dbReference type="AlphaFoldDB" id="A0A1W2B4H4"/>
<name>A0A1W2B4H4_9SPHI</name>
<dbReference type="RefSeq" id="WP_084287553.1">
    <property type="nucleotide sequence ID" value="NZ_FWYB01000002.1"/>
</dbReference>
<dbReference type="InterPro" id="IPR036249">
    <property type="entry name" value="Thioredoxin-like_sf"/>
</dbReference>